<dbReference type="Proteomes" id="UP001153069">
    <property type="component" value="Unassembled WGS sequence"/>
</dbReference>
<accession>A0A9N8DKU0</accession>
<comment type="caution">
    <text evidence="2">The sequence shown here is derived from an EMBL/GenBank/DDBJ whole genome shotgun (WGS) entry which is preliminary data.</text>
</comment>
<evidence type="ECO:0000313" key="3">
    <source>
        <dbReference type="Proteomes" id="UP001153069"/>
    </source>
</evidence>
<protein>
    <submittedName>
        <fullName evidence="2">Uncharacterized protein</fullName>
    </submittedName>
</protein>
<gene>
    <name evidence="2" type="ORF">SEMRO_210_G087590.1</name>
</gene>
<feature type="region of interest" description="Disordered" evidence="1">
    <location>
        <begin position="1"/>
        <end position="25"/>
    </location>
</feature>
<feature type="region of interest" description="Disordered" evidence="1">
    <location>
        <begin position="90"/>
        <end position="120"/>
    </location>
</feature>
<dbReference type="EMBL" id="CAICTM010000209">
    <property type="protein sequence ID" value="CAB9504828.1"/>
    <property type="molecule type" value="Genomic_DNA"/>
</dbReference>
<name>A0A9N8DKU0_9STRA</name>
<reference evidence="2" key="1">
    <citation type="submission" date="2020-06" db="EMBL/GenBank/DDBJ databases">
        <authorList>
            <consortium name="Plant Systems Biology data submission"/>
        </authorList>
    </citation>
    <scope>NUCLEOTIDE SEQUENCE</scope>
    <source>
        <strain evidence="2">D6</strain>
    </source>
</reference>
<proteinExistence type="predicted"/>
<keyword evidence="3" id="KW-1185">Reference proteome</keyword>
<evidence type="ECO:0000313" key="2">
    <source>
        <dbReference type="EMBL" id="CAB9504828.1"/>
    </source>
</evidence>
<organism evidence="2 3">
    <name type="scientific">Seminavis robusta</name>
    <dbReference type="NCBI Taxonomy" id="568900"/>
    <lineage>
        <taxon>Eukaryota</taxon>
        <taxon>Sar</taxon>
        <taxon>Stramenopiles</taxon>
        <taxon>Ochrophyta</taxon>
        <taxon>Bacillariophyta</taxon>
        <taxon>Bacillariophyceae</taxon>
        <taxon>Bacillariophycidae</taxon>
        <taxon>Naviculales</taxon>
        <taxon>Naviculaceae</taxon>
        <taxon>Seminavis</taxon>
    </lineage>
</organism>
<evidence type="ECO:0000256" key="1">
    <source>
        <dbReference type="SAM" id="MobiDB-lite"/>
    </source>
</evidence>
<sequence length="297" mass="31209">MIQQTTVYQTRQQSRRRTTKDKAAKQVTRARLGISNHVQANKLEKTTGMPAKGLRGNTGPAAAGAHHIKPCAAVSGAHARSNTLETTRMPAKGLRGNTGPELAGAHNIKPSAARGSAHARANTLEETTGMPVKGLQGNTGPAAAGAHNIKPSAAVSGAHARANTLEETTGMPVKGLQGNTGPTAAGAHQAKPSAAVGGALPLLRGLGKNRTTTVEATNATNYHGAYTCENLQRVQSLDFEPVHNNNHNENENEYVINENEIEYAINDPDIVLLPPTNDQGLVEARPIMEESEICALD</sequence>
<feature type="compositionally biased region" description="Low complexity" evidence="1">
    <location>
        <begin position="1"/>
        <end position="12"/>
    </location>
</feature>
<dbReference type="AlphaFoldDB" id="A0A9N8DKU0"/>